<evidence type="ECO:0000313" key="2">
    <source>
        <dbReference type="EMBL" id="XCC61464.1"/>
    </source>
</evidence>
<feature type="transmembrane region" description="Helical" evidence="1">
    <location>
        <begin position="173"/>
        <end position="201"/>
    </location>
</feature>
<gene>
    <name evidence="2" type="ORF">PUP29_07960</name>
</gene>
<protein>
    <submittedName>
        <fullName evidence="2">ECF transporter S component</fullName>
    </submittedName>
</protein>
<dbReference type="InterPro" id="IPR009825">
    <property type="entry name" value="ECF_substrate-spec-like"/>
</dbReference>
<organism evidence="2">
    <name type="scientific">Christensenella massiliensis</name>
    <dbReference type="NCBI Taxonomy" id="1805714"/>
    <lineage>
        <taxon>Bacteria</taxon>
        <taxon>Bacillati</taxon>
        <taxon>Bacillota</taxon>
        <taxon>Clostridia</taxon>
        <taxon>Christensenellales</taxon>
        <taxon>Christensenellaceae</taxon>
        <taxon>Christensenella</taxon>
    </lineage>
</organism>
<reference evidence="2" key="1">
    <citation type="submission" date="2023-02" db="EMBL/GenBank/DDBJ databases">
        <title>Gut commensal Christensenella minuta modulates host metabolism via a new class of secondary bile acids.</title>
        <authorList>
            <person name="Liu C."/>
        </authorList>
    </citation>
    <scope>NUCLEOTIDE SEQUENCE</scope>
    <source>
        <strain evidence="2">CA70</strain>
    </source>
</reference>
<sequence length="251" mass="28105">MEERITLGKKKREELPEKRKFSRRTVLSFFIVLIAIPFTIWFGWRYGDRNFYIVSLLIIIYTMIPFFLVFEKRRPQARELVILAVMCGIAVASRAVFIWLPHFKPMTAVIIITGIAFGAEAGFLTGAVSGFVSNFIFGQGAWTSWQMFAFGMAGFLAGLFYQKGLLRREKLPLCVFGGVVTMCVVGPLLDTCALFTMSSVITPESAAAIYLSGLPVNAVHTSATVLTLLLVSKPMFEKLDRVKRKYGMLEA</sequence>
<feature type="transmembrane region" description="Helical" evidence="1">
    <location>
        <begin position="80"/>
        <end position="100"/>
    </location>
</feature>
<feature type="transmembrane region" description="Helical" evidence="1">
    <location>
        <begin position="21"/>
        <end position="44"/>
    </location>
</feature>
<evidence type="ECO:0000256" key="1">
    <source>
        <dbReference type="SAM" id="Phobius"/>
    </source>
</evidence>
<proteinExistence type="predicted"/>
<dbReference type="Pfam" id="PF07155">
    <property type="entry name" value="ECF-ribofla_trS"/>
    <property type="match status" value="1"/>
</dbReference>
<keyword evidence="1" id="KW-1133">Transmembrane helix</keyword>
<dbReference type="RefSeq" id="WP_353422927.1">
    <property type="nucleotide sequence ID" value="NZ_CP117826.1"/>
</dbReference>
<keyword evidence="1" id="KW-0472">Membrane</keyword>
<dbReference type="EMBL" id="CP117826">
    <property type="protein sequence ID" value="XCC61464.1"/>
    <property type="molecule type" value="Genomic_DNA"/>
</dbReference>
<accession>A0AAU8A6Z9</accession>
<feature type="transmembrane region" description="Helical" evidence="1">
    <location>
        <begin position="50"/>
        <end position="68"/>
    </location>
</feature>
<dbReference type="AlphaFoldDB" id="A0AAU8A6Z9"/>
<feature type="transmembrane region" description="Helical" evidence="1">
    <location>
        <begin position="207"/>
        <end position="231"/>
    </location>
</feature>
<name>A0AAU8A6Z9_9FIRM</name>
<keyword evidence="1" id="KW-0812">Transmembrane</keyword>
<dbReference type="Gene3D" id="1.10.1760.20">
    <property type="match status" value="1"/>
</dbReference>
<dbReference type="GO" id="GO:0016020">
    <property type="term" value="C:membrane"/>
    <property type="evidence" value="ECO:0007669"/>
    <property type="project" value="InterPro"/>
</dbReference>
<feature type="transmembrane region" description="Helical" evidence="1">
    <location>
        <begin position="142"/>
        <end position="161"/>
    </location>
</feature>